<comment type="subcellular location">
    <subcellularLocation>
        <location evidence="1">Nucleus</location>
        <location evidence="1">Nucleolus</location>
    </subcellularLocation>
</comment>
<evidence type="ECO:0000256" key="4">
    <source>
        <dbReference type="ARBA" id="ARBA00022552"/>
    </source>
</evidence>
<evidence type="ECO:0000313" key="8">
    <source>
        <dbReference type="EMBL" id="PWN18516.1"/>
    </source>
</evidence>
<feature type="compositionally biased region" description="Acidic residues" evidence="7">
    <location>
        <begin position="386"/>
        <end position="417"/>
    </location>
</feature>
<dbReference type="AlphaFoldDB" id="A0A316TZ99"/>
<dbReference type="PANTHER" id="PTHR23183">
    <property type="entry name" value="NOP14"/>
    <property type="match status" value="1"/>
</dbReference>
<proteinExistence type="inferred from homology"/>
<feature type="compositionally biased region" description="Low complexity" evidence="7">
    <location>
        <begin position="275"/>
        <end position="290"/>
    </location>
</feature>
<feature type="region of interest" description="Disordered" evidence="7">
    <location>
        <begin position="194"/>
        <end position="220"/>
    </location>
</feature>
<name>A0A316TZ99_9BASI</name>
<dbReference type="GO" id="GO:0030692">
    <property type="term" value="C:Noc4p-Nop14p complex"/>
    <property type="evidence" value="ECO:0007669"/>
    <property type="project" value="TreeGrafter"/>
</dbReference>
<accession>A0A316TZ99</accession>
<feature type="compositionally biased region" description="Basic and acidic residues" evidence="7">
    <location>
        <begin position="323"/>
        <end position="339"/>
    </location>
</feature>
<reference evidence="8 9" key="1">
    <citation type="journal article" date="2018" name="Mol. Biol. Evol.">
        <title>Broad Genomic Sampling Reveals a Smut Pathogenic Ancestry of the Fungal Clade Ustilaginomycotina.</title>
        <authorList>
            <person name="Kijpornyongpan T."/>
            <person name="Mondo S.J."/>
            <person name="Barry K."/>
            <person name="Sandor L."/>
            <person name="Lee J."/>
            <person name="Lipzen A."/>
            <person name="Pangilinan J."/>
            <person name="LaButti K."/>
            <person name="Hainaut M."/>
            <person name="Henrissat B."/>
            <person name="Grigoriev I.V."/>
            <person name="Spatafora J.W."/>
            <person name="Aime M.C."/>
        </authorList>
    </citation>
    <scope>NUCLEOTIDE SEQUENCE [LARGE SCALE GENOMIC DNA]</scope>
    <source>
        <strain evidence="8 9">MCA 4718</strain>
    </source>
</reference>
<evidence type="ECO:0000256" key="3">
    <source>
        <dbReference type="ARBA" id="ARBA00022517"/>
    </source>
</evidence>
<keyword evidence="9" id="KW-1185">Reference proteome</keyword>
<evidence type="ECO:0000256" key="7">
    <source>
        <dbReference type="SAM" id="MobiDB-lite"/>
    </source>
</evidence>
<keyword evidence="4" id="KW-0698">rRNA processing</keyword>
<feature type="region of interest" description="Disordered" evidence="7">
    <location>
        <begin position="303"/>
        <end position="417"/>
    </location>
</feature>
<feature type="region of interest" description="Disordered" evidence="7">
    <location>
        <begin position="260"/>
        <end position="291"/>
    </location>
</feature>
<dbReference type="RefSeq" id="XP_025345676.1">
    <property type="nucleotide sequence ID" value="XM_025493295.1"/>
</dbReference>
<feature type="region of interest" description="Disordered" evidence="7">
    <location>
        <begin position="914"/>
        <end position="939"/>
    </location>
</feature>
<evidence type="ECO:0000256" key="5">
    <source>
        <dbReference type="ARBA" id="ARBA00023242"/>
    </source>
</evidence>
<organism evidence="8 9">
    <name type="scientific">Pseudomicrostroma glucosiphilum</name>
    <dbReference type="NCBI Taxonomy" id="1684307"/>
    <lineage>
        <taxon>Eukaryota</taxon>
        <taxon>Fungi</taxon>
        <taxon>Dikarya</taxon>
        <taxon>Basidiomycota</taxon>
        <taxon>Ustilaginomycotina</taxon>
        <taxon>Exobasidiomycetes</taxon>
        <taxon>Microstromatales</taxon>
        <taxon>Microstromatales incertae sedis</taxon>
        <taxon>Pseudomicrostroma</taxon>
    </lineage>
</organism>
<dbReference type="Pfam" id="PF04147">
    <property type="entry name" value="Nop14"/>
    <property type="match status" value="1"/>
</dbReference>
<feature type="region of interest" description="Disordered" evidence="7">
    <location>
        <begin position="430"/>
        <end position="457"/>
    </location>
</feature>
<feature type="region of interest" description="Disordered" evidence="7">
    <location>
        <begin position="1"/>
        <end position="66"/>
    </location>
</feature>
<feature type="compositionally biased region" description="Polar residues" evidence="7">
    <location>
        <begin position="7"/>
        <end position="20"/>
    </location>
</feature>
<evidence type="ECO:0000256" key="6">
    <source>
        <dbReference type="ARBA" id="ARBA00024695"/>
    </source>
</evidence>
<keyword evidence="3" id="KW-0690">Ribosome biogenesis</keyword>
<evidence type="ECO:0000313" key="9">
    <source>
        <dbReference type="Proteomes" id="UP000245942"/>
    </source>
</evidence>
<feature type="compositionally biased region" description="Basic and acidic residues" evidence="7">
    <location>
        <begin position="38"/>
        <end position="52"/>
    </location>
</feature>
<dbReference type="EMBL" id="KZ819336">
    <property type="protein sequence ID" value="PWN18516.1"/>
    <property type="molecule type" value="Genomic_DNA"/>
</dbReference>
<dbReference type="GeneID" id="37015029"/>
<feature type="compositionally biased region" description="Basic and acidic residues" evidence="7">
    <location>
        <begin position="303"/>
        <end position="315"/>
    </location>
</feature>
<comment type="similarity">
    <text evidence="2">Belongs to the NOP14 family.</text>
</comment>
<dbReference type="OrthoDB" id="441771at2759"/>
<gene>
    <name evidence="8" type="ORF">BCV69DRAFT_285143</name>
</gene>
<dbReference type="Proteomes" id="UP000245942">
    <property type="component" value="Unassembled WGS sequence"/>
</dbReference>
<keyword evidence="5" id="KW-0539">Nucleus</keyword>
<feature type="compositionally biased region" description="Basic residues" evidence="7">
    <location>
        <begin position="928"/>
        <end position="939"/>
    </location>
</feature>
<dbReference type="PANTHER" id="PTHR23183:SF0">
    <property type="entry name" value="NUCLEOLAR PROTEIN 14"/>
    <property type="match status" value="1"/>
</dbReference>
<comment type="function">
    <text evidence="6">Involved in nucleolar processing of pre-18S ribosomal RNA. Has a role in the nuclear export of 40S pre-ribosomal subunit to the cytoplasm.</text>
</comment>
<evidence type="ECO:0000256" key="2">
    <source>
        <dbReference type="ARBA" id="ARBA00007466"/>
    </source>
</evidence>
<sequence>MAKGGSQLAQLKSTVKSSGINDRRQQSNSAKKRKRGHASNERDEAAARREALARISSDTKFNPFEERVTKVKHEVLGRKVKGAVGRPALAKQGGLAQRNAMLLPEYQNRNKTSTFIDRRFGETDSNLTPEERALERFTREKQRQAKGKKAALFNLNDDDAAGQEEELTHFGRSLSGMGNLPELSMMDRDDGQIDGETTGAEHFGGFEAEPADPDRPKSKADVMREVMAKSKMHKMERQQVRDADDELRAQLDDELGDIRGLLMAGPSNPKKGEEASASSASTQAPQASGSNYDAFVRELAFERRAKPQDRLKTEGELAEEAAEQLRKAEQARLKRMRGEEVDEDGSGARSGGKRRAPQADDLDDDLDIEGQTAAEVYGLSSGLGEAQDDTAAMEEEEENDEDEEDDEDSSEGEQDPALEQEGYGEALLDDSDAEDCSENGDLTTASRPSKKRAKATKIGAGPTTAAVPFTFTCPTTHTQFLSIMEEHSLQPSQVPLVVKRIRALYHPSLAEDNKFRLQAFLGVLLDHVLYTAGEAATATTSEERLSHLDLIEHLVKPIFELTTTYPIVSSEHFVQKLSLMEKNLTRGLAKGALRPEARTWPGAAELTLLRVAALIWPTSDQNHPVATPLALLSAHYLAHCRVRSQSDLAAGLYLVSLVAHQQEDAKRFVPEALNFLQNALMLLSPLDKKGKAVARKACMDYAIPTPDFEEEHAKAVGLPSGKKTALPQSSKPDLFSLLAAEEPSAEAGVALLSVTLALIEAFADMYEGTAAYIELFEPSRLVVDSIPSSALPSTLAEQLSATSSHLTTRLAEARATRRPLRLHAHRAIPLASFIPKFDSSGGSRYARFSSGSNDPDAARAEASKLKALVKKERKGAVRELRKDSQFLAAEKARERKVEEDEYKRKIGKIVSGLGEERSEQKMLEREKSRLKKRAAGGKK</sequence>
<dbReference type="GO" id="GO:0032040">
    <property type="term" value="C:small-subunit processome"/>
    <property type="evidence" value="ECO:0007669"/>
    <property type="project" value="InterPro"/>
</dbReference>
<protein>
    <submittedName>
        <fullName evidence="8">Nop14-like protein</fullName>
    </submittedName>
</protein>
<dbReference type="GO" id="GO:0030490">
    <property type="term" value="P:maturation of SSU-rRNA"/>
    <property type="evidence" value="ECO:0007669"/>
    <property type="project" value="TreeGrafter"/>
</dbReference>
<feature type="compositionally biased region" description="Basic and acidic residues" evidence="7">
    <location>
        <begin position="914"/>
        <end position="927"/>
    </location>
</feature>
<evidence type="ECO:0000256" key="1">
    <source>
        <dbReference type="ARBA" id="ARBA00004604"/>
    </source>
</evidence>
<dbReference type="STRING" id="1684307.A0A316TZ99"/>
<dbReference type="InterPro" id="IPR007276">
    <property type="entry name" value="Nop14"/>
</dbReference>